<dbReference type="InterPro" id="IPR016181">
    <property type="entry name" value="Acyl_CoA_acyltransferase"/>
</dbReference>
<dbReference type="RefSeq" id="WP_377714129.1">
    <property type="nucleotide sequence ID" value="NZ_JBHTJM010000006.1"/>
</dbReference>
<protein>
    <submittedName>
        <fullName evidence="2">GNAT family N-acetyltransferase</fullName>
    </submittedName>
</protein>
<accession>A0ABW3I0Q5</accession>
<dbReference type="Proteomes" id="UP001596997">
    <property type="component" value="Unassembled WGS sequence"/>
</dbReference>
<dbReference type="SUPFAM" id="SSF55729">
    <property type="entry name" value="Acyl-CoA N-acyltransferases (Nat)"/>
    <property type="match status" value="1"/>
</dbReference>
<feature type="domain" description="N-acetyltransferase" evidence="1">
    <location>
        <begin position="3"/>
        <end position="141"/>
    </location>
</feature>
<evidence type="ECO:0000313" key="3">
    <source>
        <dbReference type="Proteomes" id="UP001596997"/>
    </source>
</evidence>
<dbReference type="InterPro" id="IPR000182">
    <property type="entry name" value="GNAT_dom"/>
</dbReference>
<evidence type="ECO:0000259" key="1">
    <source>
        <dbReference type="PROSITE" id="PS51186"/>
    </source>
</evidence>
<comment type="caution">
    <text evidence="2">The sequence shown here is derived from an EMBL/GenBank/DDBJ whole genome shotgun (WGS) entry which is preliminary data.</text>
</comment>
<dbReference type="Pfam" id="PF00583">
    <property type="entry name" value="Acetyltransf_1"/>
    <property type="match status" value="1"/>
</dbReference>
<sequence length="141" mass="16941">MEIQIKKIAPSNILTILPLMVEYTKGKVHEDILKERFLEMVTQNYECIGMYYEDELIGMAGLWFMTRHYSGKSVEPDHVYIANNYRRKGLGKRFFDWIHNYAKEKGCKTSELNTYVQNYPSHKFYYNEGYEIYGYHFYKTL</sequence>
<gene>
    <name evidence="2" type="ORF">ACFQ1O_05390</name>
</gene>
<proteinExistence type="predicted"/>
<evidence type="ECO:0000313" key="2">
    <source>
        <dbReference type="EMBL" id="MFD0963426.1"/>
    </source>
</evidence>
<reference evidence="3" key="1">
    <citation type="journal article" date="2019" name="Int. J. Syst. Evol. Microbiol.">
        <title>The Global Catalogue of Microorganisms (GCM) 10K type strain sequencing project: providing services to taxonomists for standard genome sequencing and annotation.</title>
        <authorList>
            <consortium name="The Broad Institute Genomics Platform"/>
            <consortium name="The Broad Institute Genome Sequencing Center for Infectious Disease"/>
            <person name="Wu L."/>
            <person name="Ma J."/>
        </authorList>
    </citation>
    <scope>NUCLEOTIDE SEQUENCE [LARGE SCALE GENOMIC DNA]</scope>
    <source>
        <strain evidence="3">CCUG 62114</strain>
    </source>
</reference>
<dbReference type="EMBL" id="JBHTJM010000006">
    <property type="protein sequence ID" value="MFD0963426.1"/>
    <property type="molecule type" value="Genomic_DNA"/>
</dbReference>
<dbReference type="PROSITE" id="PS51186">
    <property type="entry name" value="GNAT"/>
    <property type="match status" value="1"/>
</dbReference>
<name>A0ABW3I0Q5_9FLAO</name>
<keyword evidence="3" id="KW-1185">Reference proteome</keyword>
<dbReference type="CDD" id="cd04301">
    <property type="entry name" value="NAT_SF"/>
    <property type="match status" value="1"/>
</dbReference>
<organism evidence="2 3">
    <name type="scientific">Pseudofulvibacter geojedonensis</name>
    <dbReference type="NCBI Taxonomy" id="1123758"/>
    <lineage>
        <taxon>Bacteria</taxon>
        <taxon>Pseudomonadati</taxon>
        <taxon>Bacteroidota</taxon>
        <taxon>Flavobacteriia</taxon>
        <taxon>Flavobacteriales</taxon>
        <taxon>Flavobacteriaceae</taxon>
        <taxon>Pseudofulvibacter</taxon>
    </lineage>
</organism>
<dbReference type="Gene3D" id="3.40.630.30">
    <property type="match status" value="1"/>
</dbReference>